<feature type="compositionally biased region" description="Polar residues" evidence="3">
    <location>
        <begin position="272"/>
        <end position="298"/>
    </location>
</feature>
<dbReference type="SMART" id="SM01025">
    <property type="entry name" value="BEN"/>
    <property type="match status" value="2"/>
</dbReference>
<dbReference type="AlphaFoldDB" id="A0A8D2LVD3"/>
<dbReference type="GO" id="GO:0005634">
    <property type="term" value="C:nucleus"/>
    <property type="evidence" value="ECO:0007669"/>
    <property type="project" value="UniProtKB-SubCell"/>
</dbReference>
<evidence type="ECO:0000259" key="4">
    <source>
        <dbReference type="PROSITE" id="PS51457"/>
    </source>
</evidence>
<dbReference type="InterPro" id="IPR018379">
    <property type="entry name" value="BEN_domain"/>
</dbReference>
<name>A0A8D2LVD3_VARKO</name>
<sequence length="604" mass="66402">MGNHQKTLMDVLNYCQAMYDAIQKLDKKFDSLHRKVSDMQRTQIKPFLLKPRPVGFTYRSSSNLSTGKIRVQKPTERRLSHILPTGFGCHRQPTKVRLQRAHMLTSSPQTLQPESHAPVHRQSPPLPTIVSTHSLCPSFSMDSEMPGLPSKTNLATLVTESPAAVASWSMASPPVSSAVSAPPAVRNSTVATTKTSPGSTDIHNEPPPSSSASKSPVTASSCSLYPPVSTARKMPDLVSQASLAPEVMDIPTHVVPSAVPSQNVLLVMPPETSSQRNNIQASSGSASTSNEIPSSMNPNFEFIGDPKRNVKILGNYLMKALQKSEPKYAARYLVRALFPKEILLCSVMGVKARGRRMLDPNKIAAIREFLATYFSNYDLSERGRDWKACITNVNAMIRGLRCESKTKPEMTEAKEKLSDTLNTSDFATVTCNGKESEVPSQTSSTSSQLQNSARNDNTSEMLHTPSSSKLPALEAMASLGNPSRNVQLPFSVIDVAKGRPRPELSARYLIRHLFTEDVLVKSNVYGNVERGTYPLDCNKINALRDFLQENYPSFDLKETGYDWKACVAAVNSTIRSLRYDHKRALAGDQNNILAEPRPLSKSTQ</sequence>
<feature type="region of interest" description="Disordered" evidence="3">
    <location>
        <begin position="433"/>
        <end position="467"/>
    </location>
</feature>
<organism evidence="5 6">
    <name type="scientific">Varanus komodoensis</name>
    <name type="common">Komodo dragon</name>
    <dbReference type="NCBI Taxonomy" id="61221"/>
    <lineage>
        <taxon>Eukaryota</taxon>
        <taxon>Metazoa</taxon>
        <taxon>Chordata</taxon>
        <taxon>Craniata</taxon>
        <taxon>Vertebrata</taxon>
        <taxon>Euteleostomi</taxon>
        <taxon>Lepidosauria</taxon>
        <taxon>Squamata</taxon>
        <taxon>Bifurcata</taxon>
        <taxon>Unidentata</taxon>
        <taxon>Episquamata</taxon>
        <taxon>Toxicofera</taxon>
        <taxon>Anguimorpha</taxon>
        <taxon>Paleoanguimorpha</taxon>
        <taxon>Varanoidea</taxon>
        <taxon>Varanidae</taxon>
        <taxon>Varanus</taxon>
    </lineage>
</organism>
<feature type="compositionally biased region" description="Low complexity" evidence="3">
    <location>
        <begin position="210"/>
        <end position="222"/>
    </location>
</feature>
<feature type="compositionally biased region" description="Polar residues" evidence="3">
    <location>
        <begin position="449"/>
        <end position="467"/>
    </location>
</feature>
<dbReference type="Proteomes" id="UP000694545">
    <property type="component" value="Unplaced"/>
</dbReference>
<keyword evidence="6" id="KW-1185">Reference proteome</keyword>
<dbReference type="PANTHER" id="PTHR47305:SF1">
    <property type="entry name" value="BEN DOMAIN-CONTAINING PROTEIN"/>
    <property type="match status" value="1"/>
</dbReference>
<dbReference type="Pfam" id="PF10523">
    <property type="entry name" value="BEN"/>
    <property type="match status" value="2"/>
</dbReference>
<comment type="subcellular location">
    <subcellularLocation>
        <location evidence="1">Nucleus</location>
    </subcellularLocation>
</comment>
<proteinExistence type="predicted"/>
<feature type="domain" description="BEN" evidence="4">
    <location>
        <begin position="307"/>
        <end position="404"/>
    </location>
</feature>
<dbReference type="OMA" id="YDYSADY"/>
<reference evidence="5" key="2">
    <citation type="submission" date="2025-09" db="UniProtKB">
        <authorList>
            <consortium name="Ensembl"/>
        </authorList>
    </citation>
    <scope>IDENTIFICATION</scope>
</reference>
<evidence type="ECO:0000313" key="5">
    <source>
        <dbReference type="Ensembl" id="ENSVKKP00000027515.1"/>
    </source>
</evidence>
<evidence type="ECO:0000256" key="1">
    <source>
        <dbReference type="ARBA" id="ARBA00004123"/>
    </source>
</evidence>
<evidence type="ECO:0000313" key="6">
    <source>
        <dbReference type="Proteomes" id="UP000694545"/>
    </source>
</evidence>
<feature type="compositionally biased region" description="Polar residues" evidence="3">
    <location>
        <begin position="186"/>
        <end position="201"/>
    </location>
</feature>
<dbReference type="PANTHER" id="PTHR47305">
    <property type="entry name" value="BEN DOMAIN-CONTAINING PROTEIN 2"/>
    <property type="match status" value="1"/>
</dbReference>
<keyword evidence="2" id="KW-0539">Nucleus</keyword>
<dbReference type="Ensembl" id="ENSVKKT00000028183.1">
    <property type="protein sequence ID" value="ENSVKKP00000027515.1"/>
    <property type="gene ID" value="ENSVKKG00000017888.1"/>
</dbReference>
<feature type="domain" description="BEN" evidence="4">
    <location>
        <begin position="483"/>
        <end position="581"/>
    </location>
</feature>
<evidence type="ECO:0000256" key="2">
    <source>
        <dbReference type="ARBA" id="ARBA00023242"/>
    </source>
</evidence>
<feature type="compositionally biased region" description="Low complexity" evidence="3">
    <location>
        <begin position="173"/>
        <end position="185"/>
    </location>
</feature>
<dbReference type="GO" id="GO:0003677">
    <property type="term" value="F:DNA binding"/>
    <property type="evidence" value="ECO:0007669"/>
    <property type="project" value="InterPro"/>
</dbReference>
<dbReference type="PROSITE" id="PS51457">
    <property type="entry name" value="BEN"/>
    <property type="match status" value="2"/>
</dbReference>
<feature type="region of interest" description="Disordered" evidence="3">
    <location>
        <begin position="173"/>
        <end position="222"/>
    </location>
</feature>
<protein>
    <recommendedName>
        <fullName evidence="4">BEN domain-containing protein</fullName>
    </recommendedName>
</protein>
<accession>A0A8D2LVD3</accession>
<reference evidence="5" key="1">
    <citation type="submission" date="2025-08" db="UniProtKB">
        <authorList>
            <consortium name="Ensembl"/>
        </authorList>
    </citation>
    <scope>IDENTIFICATION</scope>
</reference>
<evidence type="ECO:0000256" key="3">
    <source>
        <dbReference type="SAM" id="MobiDB-lite"/>
    </source>
</evidence>
<feature type="region of interest" description="Disordered" evidence="3">
    <location>
        <begin position="272"/>
        <end position="300"/>
    </location>
</feature>